<gene>
    <name evidence="2" type="ORF">SVIO_112200</name>
</gene>
<name>A0A4D4LQY1_STRVO</name>
<protein>
    <submittedName>
        <fullName evidence="2">Uncharacterized protein</fullName>
    </submittedName>
</protein>
<accession>A0A4D4LQY1</accession>
<dbReference type="AlphaFoldDB" id="A0A4D4LQY1"/>
<evidence type="ECO:0000256" key="1">
    <source>
        <dbReference type="SAM" id="MobiDB-lite"/>
    </source>
</evidence>
<reference evidence="2 3" key="1">
    <citation type="journal article" date="2020" name="Int. J. Syst. Evol. Microbiol.">
        <title>Reclassification of Streptomyces castelarensis and Streptomyces sporoclivatus as later heterotypic synonyms of Streptomyces antimycoticus.</title>
        <authorList>
            <person name="Komaki H."/>
            <person name="Tamura T."/>
        </authorList>
    </citation>
    <scope>NUCLEOTIDE SEQUENCE [LARGE SCALE GENOMIC DNA]</scope>
    <source>
        <strain evidence="2 3">NBRC 13459</strain>
    </source>
</reference>
<comment type="caution">
    <text evidence="2">The sequence shown here is derived from an EMBL/GenBank/DDBJ whole genome shotgun (WGS) entry which is preliminary data.</text>
</comment>
<organism evidence="2 3">
    <name type="scientific">Streptomyces violaceusniger</name>
    <dbReference type="NCBI Taxonomy" id="68280"/>
    <lineage>
        <taxon>Bacteria</taxon>
        <taxon>Bacillati</taxon>
        <taxon>Actinomycetota</taxon>
        <taxon>Actinomycetes</taxon>
        <taxon>Kitasatosporales</taxon>
        <taxon>Streptomycetaceae</taxon>
        <taxon>Streptomyces</taxon>
        <taxon>Streptomyces violaceusniger group</taxon>
    </lineage>
</organism>
<keyword evidence="3" id="KW-1185">Reference proteome</keyword>
<dbReference type="Proteomes" id="UP000301309">
    <property type="component" value="Unassembled WGS sequence"/>
</dbReference>
<evidence type="ECO:0000313" key="2">
    <source>
        <dbReference type="EMBL" id="GDY60597.1"/>
    </source>
</evidence>
<feature type="compositionally biased region" description="Low complexity" evidence="1">
    <location>
        <begin position="58"/>
        <end position="72"/>
    </location>
</feature>
<evidence type="ECO:0000313" key="3">
    <source>
        <dbReference type="Proteomes" id="UP000301309"/>
    </source>
</evidence>
<proteinExistence type="predicted"/>
<dbReference type="EMBL" id="BJHW01000003">
    <property type="protein sequence ID" value="GDY60597.1"/>
    <property type="molecule type" value="Genomic_DNA"/>
</dbReference>
<sequence>MAWEDCEACTEAQDQCRYHRGFFDGQDYQSSLIKTLLADDTAMDHLQERHAELETRRTQTAAATPTPEGGRT</sequence>
<feature type="region of interest" description="Disordered" evidence="1">
    <location>
        <begin position="51"/>
        <end position="72"/>
    </location>
</feature>